<sequence>MDSPECIPIADRHTAGCVLNVISTEPGARLYFNLTALDYHRSIEHTVELGDDATTYVRVVRVSRMLTDKAMLFFRGTVEYQDSAASRVTLTYDDPRIIPVYTRQLTGEFAGYTEVGLELGHAGTEIITSFTQMYANDDPYVGQAVCEIAQLKSVDWKAILAAPLPPSGRIIDRMFAQPSAKCIRRPIDAECIPTFEANSCACLIVVRDAEPGHDLRFEVQVEPQIVKELFQFKLPEGKSFGSTIWRGGPRSSGSCKLSATVRYSTVPFRAAPVANSNPGMLIKEIQDDCPPAEGCTIWFSIAVPVDPQVPMRYMTAIQSARSDSEEAKAARAQLAAQGGKPFKELLLIPTPPGGWIMGRRPQ</sequence>
<dbReference type="AlphaFoldDB" id="A0AAD9ICX4"/>
<protein>
    <submittedName>
        <fullName evidence="1">Uncharacterized protein</fullName>
    </submittedName>
</protein>
<evidence type="ECO:0000313" key="2">
    <source>
        <dbReference type="Proteomes" id="UP001255856"/>
    </source>
</evidence>
<reference evidence="1" key="1">
    <citation type="submission" date="2021-01" db="EMBL/GenBank/DDBJ databases">
        <authorList>
            <person name="Eckstrom K.M.E."/>
        </authorList>
    </citation>
    <scope>NUCLEOTIDE SEQUENCE</scope>
    <source>
        <strain evidence="1">UVCC 0001</strain>
    </source>
</reference>
<gene>
    <name evidence="1" type="ORF">QBZ16_002552</name>
</gene>
<name>A0AAD9ICX4_PROWI</name>
<dbReference type="EMBL" id="JASFZW010000029">
    <property type="protein sequence ID" value="KAK2075516.1"/>
    <property type="molecule type" value="Genomic_DNA"/>
</dbReference>
<proteinExistence type="predicted"/>
<organism evidence="1 2">
    <name type="scientific">Prototheca wickerhamii</name>
    <dbReference type="NCBI Taxonomy" id="3111"/>
    <lineage>
        <taxon>Eukaryota</taxon>
        <taxon>Viridiplantae</taxon>
        <taxon>Chlorophyta</taxon>
        <taxon>core chlorophytes</taxon>
        <taxon>Trebouxiophyceae</taxon>
        <taxon>Chlorellales</taxon>
        <taxon>Chlorellaceae</taxon>
        <taxon>Prototheca</taxon>
    </lineage>
</organism>
<accession>A0AAD9ICX4</accession>
<comment type="caution">
    <text evidence="1">The sequence shown here is derived from an EMBL/GenBank/DDBJ whole genome shotgun (WGS) entry which is preliminary data.</text>
</comment>
<dbReference type="Proteomes" id="UP001255856">
    <property type="component" value="Unassembled WGS sequence"/>
</dbReference>
<keyword evidence="2" id="KW-1185">Reference proteome</keyword>
<evidence type="ECO:0000313" key="1">
    <source>
        <dbReference type="EMBL" id="KAK2075516.1"/>
    </source>
</evidence>